<evidence type="ECO:0000256" key="1">
    <source>
        <dbReference type="SAM" id="Phobius"/>
    </source>
</evidence>
<proteinExistence type="predicted"/>
<evidence type="ECO:0000313" key="3">
    <source>
        <dbReference type="Proteomes" id="UP000029481"/>
    </source>
</evidence>
<protein>
    <submittedName>
        <fullName evidence="2">Uncharacterized protein</fullName>
    </submittedName>
</protein>
<keyword evidence="3" id="KW-1185">Reference proteome</keyword>
<sequence length="78" mass="8827">MKAASSAAFVMHHFGLRPAPPQTFPFLFHNALTSKNIFLNHLINIKMTIGAMVFVLFLLYVLILSKPFYTFPLSTNNL</sequence>
<dbReference type="Proteomes" id="UP000029481">
    <property type="component" value="Chromosome"/>
</dbReference>
<name>A0A089Q199_9ENTR</name>
<organism evidence="2 3">
    <name type="scientific">Cedecea neteri</name>
    <dbReference type="NCBI Taxonomy" id="158822"/>
    <lineage>
        <taxon>Bacteria</taxon>
        <taxon>Pseudomonadati</taxon>
        <taxon>Pseudomonadota</taxon>
        <taxon>Gammaproteobacteria</taxon>
        <taxon>Enterobacterales</taxon>
        <taxon>Enterobacteriaceae</taxon>
        <taxon>Cedecea</taxon>
    </lineage>
</organism>
<evidence type="ECO:0000313" key="2">
    <source>
        <dbReference type="EMBL" id="AIR04981.1"/>
    </source>
</evidence>
<feature type="transmembrane region" description="Helical" evidence="1">
    <location>
        <begin position="42"/>
        <end position="63"/>
    </location>
</feature>
<dbReference type="EMBL" id="CP009451">
    <property type="protein sequence ID" value="AIR04981.1"/>
    <property type="molecule type" value="Genomic_DNA"/>
</dbReference>
<dbReference type="KEGG" id="cnt:JT31_10250"/>
<gene>
    <name evidence="2" type="ORF">JT31_10250</name>
</gene>
<dbReference type="AlphaFoldDB" id="A0A089Q199"/>
<keyword evidence="1" id="KW-1133">Transmembrane helix</keyword>
<reference evidence="2 3" key="1">
    <citation type="submission" date="2014-09" db="EMBL/GenBank/DDBJ databases">
        <title>Cedecea neteri SSMD04 Genome Sequencing.</title>
        <authorList>
            <person name="Tan J.-Y."/>
        </authorList>
    </citation>
    <scope>NUCLEOTIDE SEQUENCE [LARGE SCALE GENOMIC DNA]</scope>
    <source>
        <strain evidence="2 3">SSMD04</strain>
    </source>
</reference>
<accession>A0A089Q199</accession>
<keyword evidence="1" id="KW-0472">Membrane</keyword>
<keyword evidence="1" id="KW-0812">Transmembrane</keyword>